<dbReference type="GO" id="GO:0005634">
    <property type="term" value="C:nucleus"/>
    <property type="evidence" value="ECO:0000318"/>
    <property type="project" value="GO_Central"/>
</dbReference>
<evidence type="ECO:0000313" key="2">
    <source>
        <dbReference type="EMBL" id="PNT75722.1"/>
    </source>
</evidence>
<dbReference type="EMBL" id="CM000880">
    <property type="protein sequence ID" value="PNT75722.1"/>
    <property type="molecule type" value="Genomic_DNA"/>
</dbReference>
<proteinExistence type="predicted"/>
<gene>
    <name evidence="2" type="ORF">BRADI_1g37340v3</name>
</gene>
<dbReference type="PANTHER" id="PTHR35218:SF9">
    <property type="entry name" value="ENDONUCLEASE_EXONUCLEASE_PHOSPHATASE DOMAIN-CONTAINING PROTEIN"/>
    <property type="match status" value="1"/>
</dbReference>
<reference evidence="3" key="3">
    <citation type="submission" date="2018-08" db="UniProtKB">
        <authorList>
            <consortium name="EnsemblPlants"/>
        </authorList>
    </citation>
    <scope>IDENTIFICATION</scope>
    <source>
        <strain evidence="3">cv. Bd21</strain>
    </source>
</reference>
<dbReference type="SUPFAM" id="SSF56219">
    <property type="entry name" value="DNase I-like"/>
    <property type="match status" value="1"/>
</dbReference>
<name>A0A2K2DN62_BRADI</name>
<dbReference type="AlphaFoldDB" id="A0A2K2DN62"/>
<protein>
    <recommendedName>
        <fullName evidence="1">Endonuclease/exonuclease/phosphatase domain-containing protein</fullName>
    </recommendedName>
</protein>
<keyword evidence="4" id="KW-1185">Reference proteome</keyword>
<accession>A0A2K2DN62</accession>
<dbReference type="OrthoDB" id="689641at2759"/>
<evidence type="ECO:0000259" key="1">
    <source>
        <dbReference type="Pfam" id="PF03372"/>
    </source>
</evidence>
<feature type="non-terminal residue" evidence="2">
    <location>
        <position position="185"/>
    </location>
</feature>
<feature type="domain" description="Endonuclease/exonuclease/phosphatase" evidence="1">
    <location>
        <begin position="7"/>
        <end position="162"/>
    </location>
</feature>
<dbReference type="Proteomes" id="UP000008810">
    <property type="component" value="Chromosome 1"/>
</dbReference>
<dbReference type="Gramene" id="PNT75722">
    <property type="protein sequence ID" value="PNT75722"/>
    <property type="gene ID" value="BRADI_1g37340v3"/>
</dbReference>
<organism evidence="2">
    <name type="scientific">Brachypodium distachyon</name>
    <name type="common">Purple false brome</name>
    <name type="synonym">Trachynia distachya</name>
    <dbReference type="NCBI Taxonomy" id="15368"/>
    <lineage>
        <taxon>Eukaryota</taxon>
        <taxon>Viridiplantae</taxon>
        <taxon>Streptophyta</taxon>
        <taxon>Embryophyta</taxon>
        <taxon>Tracheophyta</taxon>
        <taxon>Spermatophyta</taxon>
        <taxon>Magnoliopsida</taxon>
        <taxon>Liliopsida</taxon>
        <taxon>Poales</taxon>
        <taxon>Poaceae</taxon>
        <taxon>BOP clade</taxon>
        <taxon>Pooideae</taxon>
        <taxon>Stipodae</taxon>
        <taxon>Brachypodieae</taxon>
        <taxon>Brachypodium</taxon>
    </lineage>
</organism>
<reference evidence="2 3" key="1">
    <citation type="journal article" date="2010" name="Nature">
        <title>Genome sequencing and analysis of the model grass Brachypodium distachyon.</title>
        <authorList>
            <consortium name="International Brachypodium Initiative"/>
        </authorList>
    </citation>
    <scope>NUCLEOTIDE SEQUENCE [LARGE SCALE GENOMIC DNA]</scope>
    <source>
        <strain evidence="2 3">Bd21</strain>
    </source>
</reference>
<dbReference type="GO" id="GO:0006284">
    <property type="term" value="P:base-excision repair"/>
    <property type="evidence" value="ECO:0000318"/>
    <property type="project" value="GO_Central"/>
</dbReference>
<dbReference type="InterPro" id="IPR036691">
    <property type="entry name" value="Endo/exonu/phosph_ase_sf"/>
</dbReference>
<dbReference type="InParanoid" id="A0A2K2DN62"/>
<evidence type="ECO:0000313" key="3">
    <source>
        <dbReference type="EnsemblPlants" id="PNT75722"/>
    </source>
</evidence>
<sequence length="185" mass="20416">CNFSLVVWNLRGLNNPGRRSSIRLFLQSFNPSLVCVQESKVQDVDAAVISQTFGSSLDGFDFLPADGTQGGIILAWKSAFFQVSVRHKGEFSISADVVSLADAKSWTVTSVYGPHDLAGKERFLQELVDIGASILGPWLLNGDFNFVCDVADKSNVRVNRRMMSKFRHSINSLALLDMPLQGRTF</sequence>
<reference evidence="2" key="2">
    <citation type="submission" date="2017-06" db="EMBL/GenBank/DDBJ databases">
        <title>WGS assembly of Brachypodium distachyon.</title>
        <authorList>
            <consortium name="The International Brachypodium Initiative"/>
            <person name="Lucas S."/>
            <person name="Harmon-Smith M."/>
            <person name="Lail K."/>
            <person name="Tice H."/>
            <person name="Grimwood J."/>
            <person name="Bruce D."/>
            <person name="Barry K."/>
            <person name="Shu S."/>
            <person name="Lindquist E."/>
            <person name="Wang M."/>
            <person name="Pitluck S."/>
            <person name="Vogel J.P."/>
            <person name="Garvin D.F."/>
            <person name="Mockler T.C."/>
            <person name="Schmutz J."/>
            <person name="Rokhsar D."/>
            <person name="Bevan M.W."/>
        </authorList>
    </citation>
    <scope>NUCLEOTIDE SEQUENCE</scope>
    <source>
        <strain evidence="2">Bd21</strain>
    </source>
</reference>
<dbReference type="Pfam" id="PF03372">
    <property type="entry name" value="Exo_endo_phos"/>
    <property type="match status" value="1"/>
</dbReference>
<dbReference type="EnsemblPlants" id="PNT75722">
    <property type="protein sequence ID" value="PNT75722"/>
    <property type="gene ID" value="BRADI_1g37340v3"/>
</dbReference>
<dbReference type="GO" id="GO:0003906">
    <property type="term" value="F:DNA-(apurinic or apyrimidinic site) endonuclease activity"/>
    <property type="evidence" value="ECO:0000318"/>
    <property type="project" value="GO_Central"/>
</dbReference>
<dbReference type="GO" id="GO:0008311">
    <property type="term" value="F:double-stranded DNA 3'-5' DNA exonuclease activity"/>
    <property type="evidence" value="ECO:0000318"/>
    <property type="project" value="GO_Central"/>
</dbReference>
<dbReference type="PANTHER" id="PTHR35218">
    <property type="entry name" value="RNASE H DOMAIN-CONTAINING PROTEIN"/>
    <property type="match status" value="1"/>
</dbReference>
<dbReference type="Gene3D" id="3.60.10.10">
    <property type="entry name" value="Endonuclease/exonuclease/phosphatase"/>
    <property type="match status" value="1"/>
</dbReference>
<evidence type="ECO:0000313" key="4">
    <source>
        <dbReference type="Proteomes" id="UP000008810"/>
    </source>
</evidence>
<dbReference type="InterPro" id="IPR005135">
    <property type="entry name" value="Endo/exonuclease/phosphatase"/>
</dbReference>
<feature type="non-terminal residue" evidence="2">
    <location>
        <position position="1"/>
    </location>
</feature>
<dbReference type="GO" id="GO:0008081">
    <property type="term" value="F:phosphoric diester hydrolase activity"/>
    <property type="evidence" value="ECO:0000318"/>
    <property type="project" value="GO_Central"/>
</dbReference>